<proteinExistence type="predicted"/>
<dbReference type="NCBIfam" id="TIGR03803">
    <property type="entry name" value="Gloeo_Verruco"/>
    <property type="match status" value="14"/>
</dbReference>
<dbReference type="Gene3D" id="2.115.10.10">
    <property type="entry name" value="Tachylectin 2"/>
    <property type="match status" value="1"/>
</dbReference>
<dbReference type="EMBL" id="PUGF01000004">
    <property type="protein sequence ID" value="PRC93978.1"/>
    <property type="molecule type" value="Genomic_DNA"/>
</dbReference>
<feature type="chain" id="PRO_5015418043" evidence="1">
    <location>
        <begin position="27"/>
        <end position="856"/>
    </location>
</feature>
<gene>
    <name evidence="2" type="ORF">S2091_1151</name>
</gene>
<feature type="signal peptide" evidence="1">
    <location>
        <begin position="1"/>
        <end position="26"/>
    </location>
</feature>
<accession>A0A2S9H1Z1</accession>
<keyword evidence="1" id="KW-0732">Signal</keyword>
<dbReference type="InterPro" id="IPR051344">
    <property type="entry name" value="Vgb"/>
</dbReference>
<dbReference type="InterPro" id="IPR022519">
    <property type="entry name" value="Gloeo/Verruco_rpt"/>
</dbReference>
<evidence type="ECO:0000256" key="1">
    <source>
        <dbReference type="SAM" id="SignalP"/>
    </source>
</evidence>
<evidence type="ECO:0000313" key="2">
    <source>
        <dbReference type="EMBL" id="PRC93978.1"/>
    </source>
</evidence>
<name>A0A2S9H1Z1_9BURK</name>
<dbReference type="Proteomes" id="UP000237839">
    <property type="component" value="Unassembled WGS sequence"/>
</dbReference>
<comment type="caution">
    <text evidence="2">The sequence shown here is derived from an EMBL/GenBank/DDBJ whole genome shotgun (WGS) entry which is preliminary data.</text>
</comment>
<organism evidence="2 3">
    <name type="scientific">Solimicrobium silvestre</name>
    <dbReference type="NCBI Taxonomy" id="2099400"/>
    <lineage>
        <taxon>Bacteria</taxon>
        <taxon>Pseudomonadati</taxon>
        <taxon>Pseudomonadota</taxon>
        <taxon>Betaproteobacteria</taxon>
        <taxon>Burkholderiales</taxon>
        <taxon>Oxalobacteraceae</taxon>
        <taxon>Solimicrobium</taxon>
    </lineage>
</organism>
<dbReference type="SUPFAM" id="SSF63829">
    <property type="entry name" value="Calcium-dependent phosphotriesterase"/>
    <property type="match status" value="3"/>
</dbReference>
<dbReference type="PANTHER" id="PTHR40274">
    <property type="entry name" value="VIRGINIAMYCIN B LYASE"/>
    <property type="match status" value="1"/>
</dbReference>
<dbReference type="AlphaFoldDB" id="A0A2S9H1Z1"/>
<evidence type="ECO:0000313" key="3">
    <source>
        <dbReference type="Proteomes" id="UP000237839"/>
    </source>
</evidence>
<dbReference type="PANTHER" id="PTHR40274:SF3">
    <property type="entry name" value="VIRGINIAMYCIN B LYASE"/>
    <property type="match status" value="1"/>
</dbReference>
<keyword evidence="3" id="KW-1185">Reference proteome</keyword>
<dbReference type="PROSITE" id="PS51257">
    <property type="entry name" value="PROKAR_LIPOPROTEIN"/>
    <property type="match status" value="1"/>
</dbReference>
<protein>
    <submittedName>
        <fullName evidence="2">Gloeo Verruco repeat</fullName>
    </submittedName>
</protein>
<sequence>MKKNSFVTHFQILLLTLLLSSCGGGASSQSQTSTMFTISGTVTGLNPGSQITILNNGADAQTVTSNSGFAFDVAVVRNGSYAVTVGTLTAGQLCHVTNDTGVNVVANVTDVSIVCEAAADTILHNFSGQTPVGPHPSFSLTLGNDGDFYGVTTLGGTSNNGTIYKVTSAGVETVLYSFAGGTLDGTAPSASLTLGNDGNFYGVTKSGGTSNNGTVFKITPAGVESVLYSFSFSAYPYSLTLGNDGNFYGVTTNGGTSNNSGTVFKITPSGVETVLYSFAGGTLDGAVPCASLTLGNDGNFYGVTESGGTSNNGTVFKITPAGVESVLYSFSFSAYPYSLTLGNDGNFYGATAYGGNSNNGGTVFKITPSGVETVLYSFAGGTSDGTNPQTSLTLGSDGNFYGVTSNGGTSNNGTVYKITPAGVETVLYSFAVGTSDSSDPYGSLTLGNDGNFYGVTGGTASVPTQGVPWSYPNFGTIYKITPSGVNTLLYSFTGTAEDGFFPYSSLTIGNNGNFYGVTVEGGNYGYGTAYKITPAGVETVLYSFTGGTSDGIAPCGSLTLGNDGNFYGATSIGGTNGFGTAFKITPAGIETVLYSFSGGTSDGANPQGSLTLGSDGNFYGVTSNGGTNKIGTIYKITPAGIETVLYSFAGGTSDGANPQTSLTLGNDGNFYGVASNGGTSNNGTVYKITPAGIETVLYSFAGGTSDGANPLASLTLGSDDNFYGVTSNGGTSNNGTVYKITPAGIETVLYSFTGGTSDGANPQASLTLGSDGNFYGVTSNGGTSKKGTIYKITPAGVETVLYSFAGGTSDGANPQASLTLGSDGHFYGVTTQGGIFSNIHPIGNTMPAQNGTVFRY</sequence>
<reference evidence="2 3" key="1">
    <citation type="submission" date="2018-02" db="EMBL/GenBank/DDBJ databases">
        <title>Solimicrobium silvestre gen. nov., sp. nov., isolated from alpine forest soil.</title>
        <authorList>
            <person name="Margesin R."/>
            <person name="Albuquerque L."/>
            <person name="Zhang D.-C."/>
            <person name="Froufe H.J.C."/>
            <person name="Severino R."/>
            <person name="Roxo I."/>
            <person name="Egas C."/>
            <person name="Da Costa M.S."/>
        </authorList>
    </citation>
    <scope>NUCLEOTIDE SEQUENCE [LARGE SCALE GENOMIC DNA]</scope>
    <source>
        <strain evidence="2 3">S20-91</strain>
    </source>
</reference>